<sequence length="120" mass="12989">MSNPAIRLVTAKGRQAPISIQLLCRVKPGVSANRQGIAAVSEDAIELCVAARARDGEANRAVRAVIAEALKVPKSDVEVVKGFKSREKTVSINSISVDKDKTPEEEIELIRIILQESVTR</sequence>
<dbReference type="PANTHER" id="PTHR13420:SF7">
    <property type="entry name" value="UPF0235 PROTEIN C15ORF40"/>
    <property type="match status" value="1"/>
</dbReference>
<dbReference type="NCBIfam" id="TIGR00251">
    <property type="entry name" value="DUF167 family protein"/>
    <property type="match status" value="1"/>
</dbReference>
<dbReference type="PANTHER" id="PTHR13420">
    <property type="entry name" value="UPF0235 PROTEIN C15ORF40"/>
    <property type="match status" value="1"/>
</dbReference>
<dbReference type="Gene3D" id="3.30.1200.10">
    <property type="entry name" value="YggU-like"/>
    <property type="match status" value="1"/>
</dbReference>
<dbReference type="OrthoDB" id="244097at2759"/>
<accession>A0A6A5TAM1</accession>
<dbReference type="GO" id="GO:0005737">
    <property type="term" value="C:cytoplasm"/>
    <property type="evidence" value="ECO:0007669"/>
    <property type="project" value="TreeGrafter"/>
</dbReference>
<dbReference type="SUPFAM" id="SSF69786">
    <property type="entry name" value="YggU-like"/>
    <property type="match status" value="1"/>
</dbReference>
<evidence type="ECO:0008006" key="4">
    <source>
        <dbReference type="Google" id="ProtNLM"/>
    </source>
</evidence>
<dbReference type="InterPro" id="IPR003746">
    <property type="entry name" value="DUF167"/>
</dbReference>
<evidence type="ECO:0000256" key="1">
    <source>
        <dbReference type="ARBA" id="ARBA00010364"/>
    </source>
</evidence>
<dbReference type="SMART" id="SM01152">
    <property type="entry name" value="DUF167"/>
    <property type="match status" value="1"/>
</dbReference>
<dbReference type="HAMAP" id="MF_00634">
    <property type="entry name" value="UPF0235"/>
    <property type="match status" value="1"/>
</dbReference>
<name>A0A6A5TAM1_9PLEO</name>
<proteinExistence type="inferred from homology"/>
<evidence type="ECO:0000313" key="2">
    <source>
        <dbReference type="EMBL" id="KAF1949308.1"/>
    </source>
</evidence>
<protein>
    <recommendedName>
        <fullName evidence="4">YggU-like protein</fullName>
    </recommendedName>
</protein>
<keyword evidence="3" id="KW-1185">Reference proteome</keyword>
<comment type="similarity">
    <text evidence="1">Belongs to the UPF0235 family.</text>
</comment>
<reference evidence="2" key="1">
    <citation type="journal article" date="2020" name="Stud. Mycol.">
        <title>101 Dothideomycetes genomes: a test case for predicting lifestyles and emergence of pathogens.</title>
        <authorList>
            <person name="Haridas S."/>
            <person name="Albert R."/>
            <person name="Binder M."/>
            <person name="Bloem J."/>
            <person name="Labutti K."/>
            <person name="Salamov A."/>
            <person name="Andreopoulos B."/>
            <person name="Baker S."/>
            <person name="Barry K."/>
            <person name="Bills G."/>
            <person name="Bluhm B."/>
            <person name="Cannon C."/>
            <person name="Castanera R."/>
            <person name="Culley D."/>
            <person name="Daum C."/>
            <person name="Ezra D."/>
            <person name="Gonzalez J."/>
            <person name="Henrissat B."/>
            <person name="Kuo A."/>
            <person name="Liang C."/>
            <person name="Lipzen A."/>
            <person name="Lutzoni F."/>
            <person name="Magnuson J."/>
            <person name="Mondo S."/>
            <person name="Nolan M."/>
            <person name="Ohm R."/>
            <person name="Pangilinan J."/>
            <person name="Park H.-J."/>
            <person name="Ramirez L."/>
            <person name="Alfaro M."/>
            <person name="Sun H."/>
            <person name="Tritt A."/>
            <person name="Yoshinaga Y."/>
            <person name="Zwiers L.-H."/>
            <person name="Turgeon B."/>
            <person name="Goodwin S."/>
            <person name="Spatafora J."/>
            <person name="Crous P."/>
            <person name="Grigoriev I."/>
        </authorList>
    </citation>
    <scope>NUCLEOTIDE SEQUENCE</scope>
    <source>
        <strain evidence="2">CBS 675.92</strain>
    </source>
</reference>
<dbReference type="EMBL" id="ML977039">
    <property type="protein sequence ID" value="KAF1949308.1"/>
    <property type="molecule type" value="Genomic_DNA"/>
</dbReference>
<dbReference type="InterPro" id="IPR036591">
    <property type="entry name" value="YggU-like_sf"/>
</dbReference>
<evidence type="ECO:0000313" key="3">
    <source>
        <dbReference type="Proteomes" id="UP000800035"/>
    </source>
</evidence>
<gene>
    <name evidence="2" type="ORF">CC80DRAFT_497624</name>
</gene>
<dbReference type="Pfam" id="PF02594">
    <property type="entry name" value="DUF167"/>
    <property type="match status" value="1"/>
</dbReference>
<dbReference type="AlphaFoldDB" id="A0A6A5TAM1"/>
<dbReference type="Proteomes" id="UP000800035">
    <property type="component" value="Unassembled WGS sequence"/>
</dbReference>
<organism evidence="2 3">
    <name type="scientific">Byssothecium circinans</name>
    <dbReference type="NCBI Taxonomy" id="147558"/>
    <lineage>
        <taxon>Eukaryota</taxon>
        <taxon>Fungi</taxon>
        <taxon>Dikarya</taxon>
        <taxon>Ascomycota</taxon>
        <taxon>Pezizomycotina</taxon>
        <taxon>Dothideomycetes</taxon>
        <taxon>Pleosporomycetidae</taxon>
        <taxon>Pleosporales</taxon>
        <taxon>Massarineae</taxon>
        <taxon>Massarinaceae</taxon>
        <taxon>Byssothecium</taxon>
    </lineage>
</organism>